<dbReference type="PANTHER" id="PTHR42879:SF6">
    <property type="entry name" value="NADPH-DEPENDENT REDUCTASE BACG"/>
    <property type="match status" value="1"/>
</dbReference>
<dbReference type="EMBL" id="FNNA01000002">
    <property type="protein sequence ID" value="SDX05703.1"/>
    <property type="molecule type" value="Genomic_DNA"/>
</dbReference>
<evidence type="ECO:0000313" key="2">
    <source>
        <dbReference type="EMBL" id="KGJ23074.1"/>
    </source>
</evidence>
<evidence type="ECO:0000313" key="4">
    <source>
        <dbReference type="Proteomes" id="UP000029858"/>
    </source>
</evidence>
<dbReference type="PRINTS" id="PR00081">
    <property type="entry name" value="GDHRDH"/>
</dbReference>
<dbReference type="InterPro" id="IPR002347">
    <property type="entry name" value="SDR_fam"/>
</dbReference>
<sequence>MDLGIKGKTALVCAASKGLGRGCAEALAAEGVNLVINARGEAALIQTAYAIAERHQVTVEPVAADITTADGRARVLDALGGKADILVTNAGGPPPGHWTDWDRDDFIRAIDGNMLSAIALMQALVPGMMERGWGRVVNITSAAVRAPIAQLGLSNTARTGLTGFVAGMARQVADKGVCVNNLLPGIHDTDRATALDAGVSAAQGISADEARARREATIPTRSYGRAEDFGAACAFLCSQQARFIVGQNLMLDGGALNVTV</sequence>
<evidence type="ECO:0000313" key="5">
    <source>
        <dbReference type="Proteomes" id="UP000182944"/>
    </source>
</evidence>
<accession>A0A099GDX5</accession>
<dbReference type="OrthoDB" id="9804774at2"/>
<proteinExistence type="inferred from homology"/>
<dbReference type="Pfam" id="PF13561">
    <property type="entry name" value="adh_short_C2"/>
    <property type="match status" value="1"/>
</dbReference>
<reference evidence="2 4" key="1">
    <citation type="submission" date="2014-09" db="EMBL/GenBank/DDBJ databases">
        <authorList>
            <person name="McGinnis J.M."/>
            <person name="Wolfgang W.J."/>
        </authorList>
    </citation>
    <scope>NUCLEOTIDE SEQUENCE [LARGE SCALE GENOMIC DNA]</scope>
    <source>
        <strain evidence="2 4">5503</strain>
    </source>
</reference>
<evidence type="ECO:0000256" key="1">
    <source>
        <dbReference type="ARBA" id="ARBA00006484"/>
    </source>
</evidence>
<dbReference type="Gene3D" id="3.40.50.720">
    <property type="entry name" value="NAD(P)-binding Rossmann-like Domain"/>
    <property type="match status" value="1"/>
</dbReference>
<keyword evidence="5" id="KW-1185">Reference proteome</keyword>
<protein>
    <submittedName>
        <fullName evidence="3">3-oxoacyl-[acyl-carrier protein] reductase</fullName>
    </submittedName>
    <submittedName>
        <fullName evidence="2">Short-chain dehydrogenase</fullName>
    </submittedName>
</protein>
<dbReference type="AlphaFoldDB" id="A0A099G2M3"/>
<name>A0A099G2M3_9RHOB</name>
<dbReference type="Proteomes" id="UP000029858">
    <property type="component" value="Unassembled WGS sequence"/>
</dbReference>
<reference evidence="5" key="3">
    <citation type="submission" date="2016-10" db="EMBL/GenBank/DDBJ databases">
        <authorList>
            <person name="Varghese N."/>
            <person name="Submissions S."/>
        </authorList>
    </citation>
    <scope>NUCLEOTIDE SEQUENCE [LARGE SCALE GENOMIC DNA]</scope>
    <source>
        <strain evidence="5">DSM 29303</strain>
    </source>
</reference>
<dbReference type="SUPFAM" id="SSF51735">
    <property type="entry name" value="NAD(P)-binding Rossmann-fold domains"/>
    <property type="match status" value="1"/>
</dbReference>
<reference evidence="3" key="4">
    <citation type="submission" date="2016-10" db="EMBL/GenBank/DDBJ databases">
        <authorList>
            <person name="de Groot N.N."/>
        </authorList>
    </citation>
    <scope>NUCLEOTIDE SEQUENCE [LARGE SCALE GENOMIC DNA]</scope>
    <source>
        <strain evidence="3">DSM 29303</strain>
    </source>
</reference>
<dbReference type="InterPro" id="IPR036291">
    <property type="entry name" value="NAD(P)-bd_dom_sf"/>
</dbReference>
<dbReference type="STRING" id="1545044.SAMN05444276_102894"/>
<accession>A0A099GJW8</accession>
<comment type="similarity">
    <text evidence="1">Belongs to the short-chain dehydrogenases/reductases (SDR) family.</text>
</comment>
<dbReference type="InterPro" id="IPR050259">
    <property type="entry name" value="SDR"/>
</dbReference>
<evidence type="ECO:0000313" key="3">
    <source>
        <dbReference type="EMBL" id="SDX05703.1"/>
    </source>
</evidence>
<dbReference type="PANTHER" id="PTHR42879">
    <property type="entry name" value="3-OXOACYL-(ACYL-CARRIER-PROTEIN) REDUCTASE"/>
    <property type="match status" value="1"/>
</dbReference>
<accession>A0A099G2M3</accession>
<reference evidence="2 4" key="2">
    <citation type="submission" date="2014-10" db="EMBL/GenBank/DDBJ databases">
        <title>Paracoccus sanguinis sp. nov., isolated from clinical specimens of New York State patients.</title>
        <authorList>
            <person name="Mingle L.A."/>
            <person name="Cole J.A."/>
            <person name="Lapierre P."/>
            <person name="Musser K.A."/>
        </authorList>
    </citation>
    <scope>NUCLEOTIDE SEQUENCE [LARGE SCALE GENOMIC DNA]</scope>
    <source>
        <strain evidence="2 4">5503</strain>
    </source>
</reference>
<dbReference type="RefSeq" id="WP_036701676.1">
    <property type="nucleotide sequence ID" value="NZ_CP051542.1"/>
</dbReference>
<dbReference type="EMBL" id="JRKQ01000012">
    <property type="protein sequence ID" value="KGJ23074.1"/>
    <property type="molecule type" value="Genomic_DNA"/>
</dbReference>
<gene>
    <name evidence="2" type="ORF">IX56_04245</name>
    <name evidence="3" type="ORF">SAMN05444276_102894</name>
</gene>
<organism evidence="2 4">
    <name type="scientific">Paracoccus sanguinis</name>
    <dbReference type="NCBI Taxonomy" id="1545044"/>
    <lineage>
        <taxon>Bacteria</taxon>
        <taxon>Pseudomonadati</taxon>
        <taxon>Pseudomonadota</taxon>
        <taxon>Alphaproteobacteria</taxon>
        <taxon>Rhodobacterales</taxon>
        <taxon>Paracoccaceae</taxon>
        <taxon>Paracoccus</taxon>
    </lineage>
</organism>
<dbReference type="Proteomes" id="UP000182944">
    <property type="component" value="Unassembled WGS sequence"/>
</dbReference>